<reference evidence="1" key="1">
    <citation type="submission" date="2020-08" db="EMBL/GenBank/DDBJ databases">
        <title>Novel species isolated from subtropical streams in China.</title>
        <authorList>
            <person name="Lu H."/>
        </authorList>
    </citation>
    <scope>NUCLEOTIDE SEQUENCE</scope>
    <source>
        <strain evidence="1">LX22W</strain>
    </source>
</reference>
<dbReference type="Gene3D" id="3.40.50.1820">
    <property type="entry name" value="alpha/beta hydrolase"/>
    <property type="match status" value="1"/>
</dbReference>
<evidence type="ECO:0008006" key="3">
    <source>
        <dbReference type="Google" id="ProtNLM"/>
    </source>
</evidence>
<dbReference type="PANTHER" id="PTHR48098:SF6">
    <property type="entry name" value="FERRI-BACILLIBACTIN ESTERASE BESA"/>
    <property type="match status" value="1"/>
</dbReference>
<evidence type="ECO:0000313" key="2">
    <source>
        <dbReference type="Proteomes" id="UP000627446"/>
    </source>
</evidence>
<organism evidence="1 2">
    <name type="scientific">Undibacterium nitidum</name>
    <dbReference type="NCBI Taxonomy" id="2762298"/>
    <lineage>
        <taxon>Bacteria</taxon>
        <taxon>Pseudomonadati</taxon>
        <taxon>Pseudomonadota</taxon>
        <taxon>Betaproteobacteria</taxon>
        <taxon>Burkholderiales</taxon>
        <taxon>Oxalobacteraceae</taxon>
        <taxon>Undibacterium</taxon>
    </lineage>
</organism>
<keyword evidence="2" id="KW-1185">Reference proteome</keyword>
<proteinExistence type="predicted"/>
<accession>A0A923HNY4</accession>
<dbReference type="InterPro" id="IPR000801">
    <property type="entry name" value="Esterase-like"/>
</dbReference>
<protein>
    <recommendedName>
        <fullName evidence="3">Esterase</fullName>
    </recommendedName>
</protein>
<dbReference type="AlphaFoldDB" id="A0A923HNY4"/>
<dbReference type="PROSITE" id="PS51257">
    <property type="entry name" value="PROKAR_LIPOPROTEIN"/>
    <property type="match status" value="1"/>
</dbReference>
<dbReference type="PANTHER" id="PTHR48098">
    <property type="entry name" value="ENTEROCHELIN ESTERASE-RELATED"/>
    <property type="match status" value="1"/>
</dbReference>
<dbReference type="Pfam" id="PF00756">
    <property type="entry name" value="Esterase"/>
    <property type="match status" value="1"/>
</dbReference>
<comment type="caution">
    <text evidence="1">The sequence shown here is derived from an EMBL/GenBank/DDBJ whole genome shotgun (WGS) entry which is preliminary data.</text>
</comment>
<gene>
    <name evidence="1" type="ORF">H8K36_04290</name>
</gene>
<name>A0A923HNY4_9BURK</name>
<dbReference type="InterPro" id="IPR050583">
    <property type="entry name" value="Mycobacterial_A85_antigen"/>
</dbReference>
<dbReference type="Proteomes" id="UP000627446">
    <property type="component" value="Unassembled WGS sequence"/>
</dbReference>
<sequence length="400" mass="44579">MQTRDDHRINLRTTLHRTTIVLFLVVLSCLSLKIEAEDLSGMRLAVIPRCSSQDRDDGYVRVCAELLSQREIDEVQSMHFVDVIAYKPVEDGLILAAKMKKSDIAFYDRPAFSGEISTYLEPVGENHYAIKVRFKGIEKAKLNPLLINFEGRAPISLNIDGREANERTVVESWPAVLKSLQSGGAQYETMNFTGGKFLESKLVKVFRGAKCLKSIALCHVIYDSDGGSLESFISNSHAAHISLDGFVLVGIPSSNENRIGELLKGRHQESFDAFLRFVVNVLRQTVEKGEAPKGRYVAGYSNGGAWAFDALLLHQDLFDGAIVMSPATWELQSRVQLKGKKVFVGAGELERSFFKMAREIEKTSADLGAEVKTIYPKSGHTMNTWTPIWNMALKTLVDSR</sequence>
<dbReference type="SUPFAM" id="SSF53474">
    <property type="entry name" value="alpha/beta-Hydrolases"/>
    <property type="match status" value="1"/>
</dbReference>
<dbReference type="InterPro" id="IPR029058">
    <property type="entry name" value="AB_hydrolase_fold"/>
</dbReference>
<dbReference type="EMBL" id="JACOFZ010000001">
    <property type="protein sequence ID" value="MBC3880580.1"/>
    <property type="molecule type" value="Genomic_DNA"/>
</dbReference>
<evidence type="ECO:0000313" key="1">
    <source>
        <dbReference type="EMBL" id="MBC3880580.1"/>
    </source>
</evidence>